<comment type="caution">
    <text evidence="1">The sequence shown here is derived from an EMBL/GenBank/DDBJ whole genome shotgun (WGS) entry which is preliminary data.</text>
</comment>
<dbReference type="InterPro" id="IPR050816">
    <property type="entry name" value="Flavin-dep_Halogenase_NPB"/>
</dbReference>
<dbReference type="PANTHER" id="PTHR43747">
    <property type="entry name" value="FAD-BINDING PROTEIN"/>
    <property type="match status" value="1"/>
</dbReference>
<dbReference type="Proteomes" id="UP001467690">
    <property type="component" value="Unassembled WGS sequence"/>
</dbReference>
<organism evidence="1 2">
    <name type="scientific">Catenovulum sediminis</name>
    <dbReference type="NCBI Taxonomy" id="1740262"/>
    <lineage>
        <taxon>Bacteria</taxon>
        <taxon>Pseudomonadati</taxon>
        <taxon>Pseudomonadota</taxon>
        <taxon>Gammaproteobacteria</taxon>
        <taxon>Alteromonadales</taxon>
        <taxon>Alteromonadaceae</taxon>
        <taxon>Catenovulum</taxon>
    </lineage>
</organism>
<dbReference type="InterPro" id="IPR036188">
    <property type="entry name" value="FAD/NAD-bd_sf"/>
</dbReference>
<dbReference type="SUPFAM" id="SSF51905">
    <property type="entry name" value="FAD/NAD(P)-binding domain"/>
    <property type="match status" value="1"/>
</dbReference>
<protein>
    <submittedName>
        <fullName evidence="1">Tryptophan halogenase family protein</fullName>
    </submittedName>
</protein>
<accession>A0ABV1RDQ4</accession>
<dbReference type="PIRSF" id="PIRSF011396">
    <property type="entry name" value="Trp_halogenase"/>
    <property type="match status" value="1"/>
</dbReference>
<dbReference type="InterPro" id="IPR006905">
    <property type="entry name" value="Flavin_halogenase"/>
</dbReference>
<keyword evidence="2" id="KW-1185">Reference proteome</keyword>
<proteinExistence type="predicted"/>
<sequence>MPSILICGGGTAGWMTAIYLQHFFNREKPLIKISLLESATVPPVGVGEATVHSIRHFLQTLGLNEKEFMRASDATFKLGIRFDGWKKPDKQGRLHSYWHPFDIQNASTADMDISSAWLKHKTILATDYAHSVSISPHLAKLHKAPKLNNSADYEAPIPYAYHFDAGKLAEYLKTVACQRGVEHIQADIQKVNIKDGIICSVLSTQGEFTADMFFDCTGFASLLSNQISAENNWHSYQDVLPCNRAVVSQTQYQKGEVPYNFTRAIAMKHGWRWKIGLQNRIGNGYVYADKHITAQQAEDEFRSALGLDEMHPVRHLKMKIGRKRQFWQGNCVSVGLSSGFIEPLESTGIYLIEAAVRLWCEHANFDWSNPVLKKRYNQLFAAIYDDLKDFIVLHYALTDRDDSAFWRDAQNVLIRCPELSEKLSLWQHKVPQSSDFWDVGSQLFNEINYRFVLYGMGYFPNTKALFSVVKKEQQSLQLLQSLLQFCEQKSQQHPQQIQWF</sequence>
<dbReference type="InterPro" id="IPR033856">
    <property type="entry name" value="Trp_halogen"/>
</dbReference>
<dbReference type="Gene3D" id="3.50.50.60">
    <property type="entry name" value="FAD/NAD(P)-binding domain"/>
    <property type="match status" value="1"/>
</dbReference>
<dbReference type="PANTHER" id="PTHR43747:SF4">
    <property type="entry name" value="FLAVIN-DEPENDENT TRYPTOPHAN HALOGENASE"/>
    <property type="match status" value="1"/>
</dbReference>
<reference evidence="1 2" key="1">
    <citation type="submission" date="2024-06" db="EMBL/GenBank/DDBJ databases">
        <authorList>
            <person name="Chen R.Y."/>
        </authorList>
    </citation>
    <scope>NUCLEOTIDE SEQUENCE [LARGE SCALE GENOMIC DNA]</scope>
    <source>
        <strain evidence="1 2">D2</strain>
    </source>
</reference>
<gene>
    <name evidence="1" type="ORF">ABS311_04105</name>
</gene>
<dbReference type="Pfam" id="PF04820">
    <property type="entry name" value="Trp_halogenase"/>
    <property type="match status" value="1"/>
</dbReference>
<evidence type="ECO:0000313" key="1">
    <source>
        <dbReference type="EMBL" id="MER2491059.1"/>
    </source>
</evidence>
<evidence type="ECO:0000313" key="2">
    <source>
        <dbReference type="Proteomes" id="UP001467690"/>
    </source>
</evidence>
<name>A0ABV1RDQ4_9ALTE</name>
<dbReference type="EMBL" id="JBELOE010000080">
    <property type="protein sequence ID" value="MER2491059.1"/>
    <property type="molecule type" value="Genomic_DNA"/>
</dbReference>
<dbReference type="RefSeq" id="WP_350400792.1">
    <property type="nucleotide sequence ID" value="NZ_JBELOE010000080.1"/>
</dbReference>